<evidence type="ECO:0000256" key="1">
    <source>
        <dbReference type="ARBA" id="ARBA00001968"/>
    </source>
</evidence>
<dbReference type="PANTHER" id="PTHR30636:SF3">
    <property type="entry name" value="UPF0701 PROTEIN YICC"/>
    <property type="match status" value="1"/>
</dbReference>
<protein>
    <submittedName>
        <fullName evidence="8">YicC family protein</fullName>
    </submittedName>
</protein>
<dbReference type="NCBIfam" id="TIGR00255">
    <property type="entry name" value="YicC/YloC family endoribonuclease"/>
    <property type="match status" value="1"/>
</dbReference>
<comment type="caution">
    <text evidence="8">The sequence shown here is derived from an EMBL/GenBank/DDBJ whole genome shotgun (WGS) entry which is preliminary data.</text>
</comment>
<dbReference type="InterPro" id="IPR013551">
    <property type="entry name" value="YicC-like_C"/>
</dbReference>
<dbReference type="AlphaFoldDB" id="A0A9D1MJ54"/>
<dbReference type="InterPro" id="IPR013527">
    <property type="entry name" value="YicC-like_N"/>
</dbReference>
<proteinExistence type="inferred from homology"/>
<dbReference type="GO" id="GO:0016787">
    <property type="term" value="F:hydrolase activity"/>
    <property type="evidence" value="ECO:0007669"/>
    <property type="project" value="UniProtKB-KW"/>
</dbReference>
<name>A0A9D1MJ54_9FIRM</name>
<dbReference type="GO" id="GO:0004521">
    <property type="term" value="F:RNA endonuclease activity"/>
    <property type="evidence" value="ECO:0007669"/>
    <property type="project" value="InterPro"/>
</dbReference>
<comment type="cofactor">
    <cofactor evidence="1">
        <name>a divalent metal cation</name>
        <dbReference type="ChEBI" id="CHEBI:60240"/>
    </cofactor>
</comment>
<dbReference type="PANTHER" id="PTHR30636">
    <property type="entry name" value="UPF0701 PROTEIN YICC"/>
    <property type="match status" value="1"/>
</dbReference>
<dbReference type="Proteomes" id="UP000824094">
    <property type="component" value="Unassembled WGS sequence"/>
</dbReference>
<accession>A0A9D1MJ54</accession>
<comment type="similarity">
    <text evidence="5">Belongs to the YicC/YloC family.</text>
</comment>
<reference evidence="8" key="1">
    <citation type="submission" date="2020-10" db="EMBL/GenBank/DDBJ databases">
        <authorList>
            <person name="Gilroy R."/>
        </authorList>
    </citation>
    <scope>NUCLEOTIDE SEQUENCE</scope>
    <source>
        <strain evidence="8">18911</strain>
    </source>
</reference>
<evidence type="ECO:0000259" key="7">
    <source>
        <dbReference type="Pfam" id="PF08340"/>
    </source>
</evidence>
<dbReference type="Pfam" id="PF03755">
    <property type="entry name" value="YicC-like_N"/>
    <property type="match status" value="1"/>
</dbReference>
<evidence type="ECO:0000256" key="5">
    <source>
        <dbReference type="ARBA" id="ARBA00035648"/>
    </source>
</evidence>
<evidence type="ECO:0000313" key="8">
    <source>
        <dbReference type="EMBL" id="HIU60989.1"/>
    </source>
</evidence>
<keyword evidence="2" id="KW-0540">Nuclease</keyword>
<keyword evidence="4" id="KW-0378">Hydrolase</keyword>
<keyword evidence="3" id="KW-0255">Endonuclease</keyword>
<gene>
    <name evidence="8" type="ORF">IAB05_06320</name>
</gene>
<dbReference type="EMBL" id="DVNF01000184">
    <property type="protein sequence ID" value="HIU60989.1"/>
    <property type="molecule type" value="Genomic_DNA"/>
</dbReference>
<evidence type="ECO:0000256" key="2">
    <source>
        <dbReference type="ARBA" id="ARBA00022722"/>
    </source>
</evidence>
<feature type="domain" description="Endoribonuclease YicC-like C-terminal" evidence="7">
    <location>
        <begin position="167"/>
        <end position="286"/>
    </location>
</feature>
<dbReference type="Pfam" id="PF08340">
    <property type="entry name" value="YicC-like_C"/>
    <property type="match status" value="1"/>
</dbReference>
<sequence>MTGYGKGVAAKDGLQVTVELKSVNHRFLDVAFKLPRSLQFAEAVLREEISRRFSRGHIDVFLSVEDSRERSGAVLDVKLAEEYLKIGATLKGMGFENDLGVAALIRIPDIIKSPEPDAGDEELVAAIREAAAAAAAALAEMRLSEGERLKKDISGKVDDMEEMVRGIKARAPEATREYREKLTERIREALGEATMDEGRILTEAAIYADRVAVDEEITRLFSHMANYREIISGSTPMGKKLDFLTQEVNREANTIGSKCNDITITKIVLELKNVIETVREQVQNIE</sequence>
<evidence type="ECO:0000259" key="6">
    <source>
        <dbReference type="Pfam" id="PF03755"/>
    </source>
</evidence>
<evidence type="ECO:0000256" key="4">
    <source>
        <dbReference type="ARBA" id="ARBA00022801"/>
    </source>
</evidence>
<evidence type="ECO:0000256" key="3">
    <source>
        <dbReference type="ARBA" id="ARBA00022759"/>
    </source>
</evidence>
<evidence type="ECO:0000313" key="9">
    <source>
        <dbReference type="Proteomes" id="UP000824094"/>
    </source>
</evidence>
<dbReference type="InterPro" id="IPR005229">
    <property type="entry name" value="YicC/YloC-like"/>
</dbReference>
<organism evidence="8 9">
    <name type="scientific">Candidatus Stercoripulliclostridium merdigallinarum</name>
    <dbReference type="NCBI Taxonomy" id="2840951"/>
    <lineage>
        <taxon>Bacteria</taxon>
        <taxon>Bacillati</taxon>
        <taxon>Bacillota</taxon>
        <taxon>Clostridia</taxon>
        <taxon>Eubacteriales</taxon>
        <taxon>Candidatus Stercoripulliclostridium</taxon>
    </lineage>
</organism>
<feature type="domain" description="Endoribonuclease YicC-like N-terminal" evidence="6">
    <location>
        <begin position="1"/>
        <end position="151"/>
    </location>
</feature>
<reference evidence="8" key="2">
    <citation type="journal article" date="2021" name="PeerJ">
        <title>Extensive microbial diversity within the chicken gut microbiome revealed by metagenomics and culture.</title>
        <authorList>
            <person name="Gilroy R."/>
            <person name="Ravi A."/>
            <person name="Getino M."/>
            <person name="Pursley I."/>
            <person name="Horton D.L."/>
            <person name="Alikhan N.F."/>
            <person name="Baker D."/>
            <person name="Gharbi K."/>
            <person name="Hall N."/>
            <person name="Watson M."/>
            <person name="Adriaenssens E.M."/>
            <person name="Foster-Nyarko E."/>
            <person name="Jarju S."/>
            <person name="Secka A."/>
            <person name="Antonio M."/>
            <person name="Oren A."/>
            <person name="Chaudhuri R.R."/>
            <person name="La Ragione R."/>
            <person name="Hildebrand F."/>
            <person name="Pallen M.J."/>
        </authorList>
    </citation>
    <scope>NUCLEOTIDE SEQUENCE</scope>
    <source>
        <strain evidence="8">18911</strain>
    </source>
</reference>